<evidence type="ECO:0000256" key="1">
    <source>
        <dbReference type="ARBA" id="ARBA00009437"/>
    </source>
</evidence>
<evidence type="ECO:0000313" key="6">
    <source>
        <dbReference type="EMBL" id="TJZ90272.1"/>
    </source>
</evidence>
<dbReference type="InterPro" id="IPR050950">
    <property type="entry name" value="HTH-type_LysR_regulators"/>
</dbReference>
<protein>
    <submittedName>
        <fullName evidence="6">LysR family transcriptional regulator</fullName>
    </submittedName>
</protein>
<dbReference type="InterPro" id="IPR036388">
    <property type="entry name" value="WH-like_DNA-bd_sf"/>
</dbReference>
<dbReference type="InterPro" id="IPR000847">
    <property type="entry name" value="LysR_HTH_N"/>
</dbReference>
<keyword evidence="2" id="KW-0805">Transcription regulation</keyword>
<accession>A0A4U0R7I9</accession>
<dbReference type="AlphaFoldDB" id="A0A4U0R7I9"/>
<dbReference type="EMBL" id="SUNI01000018">
    <property type="protein sequence ID" value="TJZ90272.1"/>
    <property type="molecule type" value="Genomic_DNA"/>
</dbReference>
<dbReference type="InterPro" id="IPR036390">
    <property type="entry name" value="WH_DNA-bd_sf"/>
</dbReference>
<dbReference type="Pfam" id="PF03466">
    <property type="entry name" value="LysR_substrate"/>
    <property type="match status" value="1"/>
</dbReference>
<sequence>MLDAKMRAFLAVAATGSISLGAQQVGLTQAAMSKLIRRLEIEYDTILFDRHRRGVSLRPEGEALLRHAQAATIEFAHAREEIAAARRSQKIDLRLHCGLVYALDWIHHPLREMALRHPDVEFTVDASAYRNTVSRLLKGDYDAVFGFVGDAAADRRLAFTPIHDARTMIFARKGHPWVGGPVPAALLAEARWTEFVDVFLTTERLTTYLLGATGQRPRFQFHTTSLATALELVRSTDSLICLPSPLIRYASTLDLLPIGSEHRIWTYATGCLHRRSSSNVALMQELLELVIQKAEQIAPPP</sequence>
<evidence type="ECO:0000313" key="7">
    <source>
        <dbReference type="Proteomes" id="UP000309747"/>
    </source>
</evidence>
<dbReference type="CDD" id="cd05466">
    <property type="entry name" value="PBP2_LTTR_substrate"/>
    <property type="match status" value="1"/>
</dbReference>
<dbReference type="SUPFAM" id="SSF46785">
    <property type="entry name" value="Winged helix' DNA-binding domain"/>
    <property type="match status" value="1"/>
</dbReference>
<reference evidence="6 7" key="1">
    <citation type="submission" date="2019-04" db="EMBL/GenBank/DDBJ databases">
        <authorList>
            <person name="Li J."/>
        </authorList>
    </citation>
    <scope>NUCLEOTIDE SEQUENCE [LARGE SCALE GENOMIC DNA]</scope>
    <source>
        <strain evidence="6 7">KCTC 42687</strain>
    </source>
</reference>
<dbReference type="Proteomes" id="UP000309747">
    <property type="component" value="Unassembled WGS sequence"/>
</dbReference>
<gene>
    <name evidence="6" type="ORF">FA743_16025</name>
</gene>
<dbReference type="PROSITE" id="PS50931">
    <property type="entry name" value="HTH_LYSR"/>
    <property type="match status" value="1"/>
</dbReference>
<keyword evidence="4" id="KW-0804">Transcription</keyword>
<dbReference type="PANTHER" id="PTHR30419">
    <property type="entry name" value="HTH-TYPE TRANSCRIPTIONAL REGULATOR YBHD"/>
    <property type="match status" value="1"/>
</dbReference>
<dbReference type="InterPro" id="IPR005119">
    <property type="entry name" value="LysR_subst-bd"/>
</dbReference>
<dbReference type="SUPFAM" id="SSF53850">
    <property type="entry name" value="Periplasmic binding protein-like II"/>
    <property type="match status" value="1"/>
</dbReference>
<comment type="similarity">
    <text evidence="1">Belongs to the LysR transcriptional regulatory family.</text>
</comment>
<keyword evidence="7" id="KW-1185">Reference proteome</keyword>
<dbReference type="GO" id="GO:0003700">
    <property type="term" value="F:DNA-binding transcription factor activity"/>
    <property type="evidence" value="ECO:0007669"/>
    <property type="project" value="InterPro"/>
</dbReference>
<evidence type="ECO:0000259" key="5">
    <source>
        <dbReference type="PROSITE" id="PS50931"/>
    </source>
</evidence>
<proteinExistence type="inferred from homology"/>
<dbReference type="Pfam" id="PF00126">
    <property type="entry name" value="HTH_1"/>
    <property type="match status" value="1"/>
</dbReference>
<comment type="caution">
    <text evidence="6">The sequence shown here is derived from an EMBL/GenBank/DDBJ whole genome shotgun (WGS) entry which is preliminary data.</text>
</comment>
<evidence type="ECO:0000256" key="4">
    <source>
        <dbReference type="ARBA" id="ARBA00023163"/>
    </source>
</evidence>
<dbReference type="Gene3D" id="3.40.190.290">
    <property type="match status" value="1"/>
</dbReference>
<dbReference type="GO" id="GO:0005829">
    <property type="term" value="C:cytosol"/>
    <property type="evidence" value="ECO:0007669"/>
    <property type="project" value="TreeGrafter"/>
</dbReference>
<keyword evidence="3" id="KW-0238">DNA-binding</keyword>
<evidence type="ECO:0000256" key="3">
    <source>
        <dbReference type="ARBA" id="ARBA00023125"/>
    </source>
</evidence>
<dbReference type="OrthoDB" id="7260751at2"/>
<dbReference type="GO" id="GO:0003677">
    <property type="term" value="F:DNA binding"/>
    <property type="evidence" value="ECO:0007669"/>
    <property type="project" value="UniProtKB-KW"/>
</dbReference>
<dbReference type="RefSeq" id="WP_136887109.1">
    <property type="nucleotide sequence ID" value="NZ_SUNI01000018.1"/>
</dbReference>
<evidence type="ECO:0000256" key="2">
    <source>
        <dbReference type="ARBA" id="ARBA00023015"/>
    </source>
</evidence>
<feature type="domain" description="HTH lysR-type" evidence="5">
    <location>
        <begin position="1"/>
        <end position="58"/>
    </location>
</feature>
<dbReference type="Gene3D" id="1.10.10.10">
    <property type="entry name" value="Winged helix-like DNA-binding domain superfamily/Winged helix DNA-binding domain"/>
    <property type="match status" value="1"/>
</dbReference>
<organism evidence="6 7">
    <name type="scientific">Paracoccus gahaiensis</name>
    <dbReference type="NCBI Taxonomy" id="1706839"/>
    <lineage>
        <taxon>Bacteria</taxon>
        <taxon>Pseudomonadati</taxon>
        <taxon>Pseudomonadota</taxon>
        <taxon>Alphaproteobacteria</taxon>
        <taxon>Rhodobacterales</taxon>
        <taxon>Paracoccaceae</taxon>
        <taxon>Paracoccus</taxon>
    </lineage>
</organism>
<dbReference type="PANTHER" id="PTHR30419:SF30">
    <property type="entry name" value="LYSR FAMILY TRANSCRIPTIONAL REGULATOR"/>
    <property type="match status" value="1"/>
</dbReference>
<name>A0A4U0R7I9_9RHOB</name>